<protein>
    <submittedName>
        <fullName evidence="4">Hsp20 family protein</fullName>
    </submittedName>
</protein>
<dbReference type="InterPro" id="IPR002068">
    <property type="entry name" value="A-crystallin/Hsp20_dom"/>
</dbReference>
<accession>A0ABS7AS68</accession>
<organism evidence="4 5">
    <name type="scientific">Clostridium weizhouense</name>
    <dbReference type="NCBI Taxonomy" id="2859781"/>
    <lineage>
        <taxon>Bacteria</taxon>
        <taxon>Bacillati</taxon>
        <taxon>Bacillota</taxon>
        <taxon>Clostridia</taxon>
        <taxon>Eubacteriales</taxon>
        <taxon>Clostridiaceae</taxon>
        <taxon>Clostridium</taxon>
    </lineage>
</organism>
<evidence type="ECO:0000256" key="1">
    <source>
        <dbReference type="PROSITE-ProRule" id="PRU00285"/>
    </source>
</evidence>
<name>A0ABS7AS68_9CLOT</name>
<comment type="caution">
    <text evidence="4">The sequence shown here is derived from an EMBL/GenBank/DDBJ whole genome shotgun (WGS) entry which is preliminary data.</text>
</comment>
<keyword evidence="5" id="KW-1185">Reference proteome</keyword>
<dbReference type="Proteomes" id="UP001519921">
    <property type="component" value="Unassembled WGS sequence"/>
</dbReference>
<dbReference type="CDD" id="cd06464">
    <property type="entry name" value="ACD_sHsps-like"/>
    <property type="match status" value="1"/>
</dbReference>
<gene>
    <name evidence="4" type="ORF">KYD98_15540</name>
</gene>
<evidence type="ECO:0000313" key="5">
    <source>
        <dbReference type="Proteomes" id="UP001519921"/>
    </source>
</evidence>
<dbReference type="Pfam" id="PF00011">
    <property type="entry name" value="HSP20"/>
    <property type="match status" value="1"/>
</dbReference>
<dbReference type="PROSITE" id="PS01031">
    <property type="entry name" value="SHSP"/>
    <property type="match status" value="1"/>
</dbReference>
<feature type="domain" description="SHSP" evidence="3">
    <location>
        <begin position="51"/>
        <end position="166"/>
    </location>
</feature>
<proteinExistence type="inferred from homology"/>
<dbReference type="SUPFAM" id="SSF49764">
    <property type="entry name" value="HSP20-like chaperones"/>
    <property type="match status" value="1"/>
</dbReference>
<sequence length="169" mass="19695">MFRIFPFKFGGTIDLNRVGSIIGNLLENIDISIFTEEYNIKDDTYGLNNQVEEQEEKAEFINLEEYDDMYVLSIELKGVDLRQTSIQYNPGKISINLNKFEINKANNGMFTSNYMVKKNYIKEFDNIEAIEETKLIKTMENGVLRISMPKKYILDSKSKIVDVNDYIED</sequence>
<evidence type="ECO:0000313" key="4">
    <source>
        <dbReference type="EMBL" id="MBW6411501.1"/>
    </source>
</evidence>
<evidence type="ECO:0000256" key="2">
    <source>
        <dbReference type="RuleBase" id="RU003616"/>
    </source>
</evidence>
<dbReference type="Gene3D" id="2.60.40.790">
    <property type="match status" value="1"/>
</dbReference>
<evidence type="ECO:0000259" key="3">
    <source>
        <dbReference type="PROSITE" id="PS01031"/>
    </source>
</evidence>
<comment type="similarity">
    <text evidence="1 2">Belongs to the small heat shock protein (HSP20) family.</text>
</comment>
<reference evidence="4 5" key="1">
    <citation type="submission" date="2021-07" db="EMBL/GenBank/DDBJ databases">
        <title>Clostridium weizhouense sp. nov., an anaerobic bacterium isolated from activated sludge of Petroleum wastewater.</title>
        <authorList>
            <person name="Li Q."/>
        </authorList>
    </citation>
    <scope>NUCLEOTIDE SEQUENCE [LARGE SCALE GENOMIC DNA]</scope>
    <source>
        <strain evidence="4 5">YB-6</strain>
    </source>
</reference>
<dbReference type="RefSeq" id="WP_219780968.1">
    <property type="nucleotide sequence ID" value="NZ_JAHXPT010000015.1"/>
</dbReference>
<dbReference type="EMBL" id="JAHXPT010000015">
    <property type="protein sequence ID" value="MBW6411501.1"/>
    <property type="molecule type" value="Genomic_DNA"/>
</dbReference>
<dbReference type="InterPro" id="IPR008978">
    <property type="entry name" value="HSP20-like_chaperone"/>
</dbReference>